<organism evidence="1">
    <name type="scientific">Cyprideis torosa</name>
    <dbReference type="NCBI Taxonomy" id="163714"/>
    <lineage>
        <taxon>Eukaryota</taxon>
        <taxon>Metazoa</taxon>
        <taxon>Ecdysozoa</taxon>
        <taxon>Arthropoda</taxon>
        <taxon>Crustacea</taxon>
        <taxon>Oligostraca</taxon>
        <taxon>Ostracoda</taxon>
        <taxon>Podocopa</taxon>
        <taxon>Podocopida</taxon>
        <taxon>Cytherocopina</taxon>
        <taxon>Cytheroidea</taxon>
        <taxon>Cytherideidae</taxon>
        <taxon>Cyprideis</taxon>
    </lineage>
</organism>
<protein>
    <submittedName>
        <fullName evidence="1">Uncharacterized protein</fullName>
    </submittedName>
</protein>
<accession>A0A7R8W8E2</accession>
<proteinExistence type="predicted"/>
<dbReference type="Pfam" id="PF00754">
    <property type="entry name" value="F5_F8_type_C"/>
    <property type="match status" value="1"/>
</dbReference>
<dbReference type="Gene3D" id="2.60.120.260">
    <property type="entry name" value="Galactose-binding domain-like"/>
    <property type="match status" value="1"/>
</dbReference>
<dbReference type="AlphaFoldDB" id="A0A7R8W8E2"/>
<gene>
    <name evidence="1" type="ORF">CTOB1V02_LOCUS2164</name>
</gene>
<dbReference type="PROSITE" id="PS50022">
    <property type="entry name" value="FA58C_3"/>
    <property type="match status" value="1"/>
</dbReference>
<dbReference type="SUPFAM" id="SSF49785">
    <property type="entry name" value="Galactose-binding domain-like"/>
    <property type="match status" value="1"/>
</dbReference>
<dbReference type="InterPro" id="IPR000421">
    <property type="entry name" value="FA58C"/>
</dbReference>
<name>A0A7R8W8E2_9CRUS</name>
<sequence length="88" mass="10036">MIQKGVEEWLQIDLGKPHRFTGVATQGRFGNGKGQEYAESYLIQYWSDAKWIQYVNRTGSSAIGTTLDSSSGNYIHLHLQVQQIHQMH</sequence>
<dbReference type="OrthoDB" id="6262482at2759"/>
<dbReference type="EMBL" id="OB660325">
    <property type="protein sequence ID" value="CAD7224194.1"/>
    <property type="molecule type" value="Genomic_DNA"/>
</dbReference>
<reference evidence="1" key="1">
    <citation type="submission" date="2020-11" db="EMBL/GenBank/DDBJ databases">
        <authorList>
            <person name="Tran Van P."/>
        </authorList>
    </citation>
    <scope>NUCLEOTIDE SEQUENCE</scope>
</reference>
<dbReference type="InterPro" id="IPR008979">
    <property type="entry name" value="Galactose-bd-like_sf"/>
</dbReference>
<evidence type="ECO:0000313" key="1">
    <source>
        <dbReference type="EMBL" id="CAD7224194.1"/>
    </source>
</evidence>